<dbReference type="PANTHER" id="PTHR32060:SF30">
    <property type="entry name" value="CARBOXY-TERMINAL PROCESSING PROTEASE CTPA"/>
    <property type="match status" value="1"/>
</dbReference>
<feature type="compositionally biased region" description="Basic residues" evidence="1">
    <location>
        <begin position="249"/>
        <end position="262"/>
    </location>
</feature>
<reference evidence="3 4" key="1">
    <citation type="submission" date="2024-09" db="EMBL/GenBank/DDBJ databases">
        <authorList>
            <person name="Sun Q."/>
            <person name="Mori K."/>
        </authorList>
    </citation>
    <scope>NUCLEOTIDE SEQUENCE [LARGE SCALE GENOMIC DNA]</scope>
    <source>
        <strain evidence="3 4">CECT 8300</strain>
    </source>
</reference>
<dbReference type="InterPro" id="IPR029045">
    <property type="entry name" value="ClpP/crotonase-like_dom_sf"/>
</dbReference>
<dbReference type="SUPFAM" id="SSF52096">
    <property type="entry name" value="ClpP/crotonase"/>
    <property type="match status" value="1"/>
</dbReference>
<organism evidence="3 4">
    <name type="scientific">Algibacter miyuki</name>
    <dbReference type="NCBI Taxonomy" id="1306933"/>
    <lineage>
        <taxon>Bacteria</taxon>
        <taxon>Pseudomonadati</taxon>
        <taxon>Bacteroidota</taxon>
        <taxon>Flavobacteriia</taxon>
        <taxon>Flavobacteriales</taxon>
        <taxon>Flavobacteriaceae</taxon>
        <taxon>Algibacter</taxon>
    </lineage>
</organism>
<feature type="region of interest" description="Disordered" evidence="1">
    <location>
        <begin position="232"/>
        <end position="266"/>
    </location>
</feature>
<dbReference type="SMART" id="SM00245">
    <property type="entry name" value="TSPc"/>
    <property type="match status" value="1"/>
</dbReference>
<evidence type="ECO:0000256" key="1">
    <source>
        <dbReference type="SAM" id="MobiDB-lite"/>
    </source>
</evidence>
<dbReference type="EMBL" id="JBHMFA010000006">
    <property type="protein sequence ID" value="MFB9105219.1"/>
    <property type="molecule type" value="Genomic_DNA"/>
</dbReference>
<dbReference type="Gene3D" id="3.90.226.10">
    <property type="entry name" value="2-enoyl-CoA Hydratase, Chain A, domain 1"/>
    <property type="match status" value="1"/>
</dbReference>
<keyword evidence="4" id="KW-1185">Reference proteome</keyword>
<dbReference type="Proteomes" id="UP001589590">
    <property type="component" value="Unassembled WGS sequence"/>
</dbReference>
<gene>
    <name evidence="3" type="ORF">ACFFU1_09925</name>
</gene>
<proteinExistence type="predicted"/>
<dbReference type="PANTHER" id="PTHR32060">
    <property type="entry name" value="TAIL-SPECIFIC PROTEASE"/>
    <property type="match status" value="1"/>
</dbReference>
<accession>A0ABV5H0L4</accession>
<name>A0ABV5H0L4_9FLAO</name>
<protein>
    <submittedName>
        <fullName evidence="3">S41 family peptidase</fullName>
    </submittedName>
</protein>
<evidence type="ECO:0000259" key="2">
    <source>
        <dbReference type="SMART" id="SM00245"/>
    </source>
</evidence>
<evidence type="ECO:0000313" key="3">
    <source>
        <dbReference type="EMBL" id="MFB9105219.1"/>
    </source>
</evidence>
<comment type="caution">
    <text evidence="3">The sequence shown here is derived from an EMBL/GenBank/DDBJ whole genome shotgun (WGS) entry which is preliminary data.</text>
</comment>
<feature type="domain" description="Tail specific protease" evidence="2">
    <location>
        <begin position="314"/>
        <end position="501"/>
    </location>
</feature>
<dbReference type="RefSeq" id="WP_290274592.1">
    <property type="nucleotide sequence ID" value="NZ_JAUFQP010000016.1"/>
</dbReference>
<dbReference type="InterPro" id="IPR005151">
    <property type="entry name" value="Tail-specific_protease"/>
</dbReference>
<dbReference type="Pfam" id="PF03572">
    <property type="entry name" value="Peptidase_S41"/>
    <property type="match status" value="1"/>
</dbReference>
<sequence>MQKILVILIVLIQFTSCVSVKKHNEQIATLHTPDVLRNDVDRVYFQLKKHHPKLYQYISKTDLDFKFDSLKQSIKTRINSRDFYKKLAPVISEVKQGHVALGSASKHFTKRDIKALKELNFEFNKLEFDYINDKLWVLKTRGKDSMVVGSEVLKIENEQVSKLIKTYKTRFASDGYNQTLHNRYVGPRFTSFYYKDKGYIDSLKVHFKLKDSVFVKLYKRISKEDKEKKNDSLVKKKVVKPSKEEKQKQRLRAKNKRKKNRRQGYIASKNEYTRNFNFIGTDSATAYMKIRGFNNGNYRKFYKESFKKLDSAKTKNFILDLRDNGGGRIAEINYLYSYLTKNNYTFMAASQVNSRTSFLPGLVNNSKSVSGLVFGVLATPFVAIENLLKTKKQDENLYYKFPYTKEKQPNKLNYKANLYVLINGNSFSASALLSTHLKATKRAFFVGEETGGAYNGCVAGLYKIYELPESKLKVRMGLMQIEAPYKQNPDGFGIKPDKEILPTINDLLTDKDPELDWILDDISKN</sequence>
<evidence type="ECO:0000313" key="4">
    <source>
        <dbReference type="Proteomes" id="UP001589590"/>
    </source>
</evidence>